<proteinExistence type="predicted"/>
<name>A0A511WMM5_9BACI</name>
<gene>
    <name evidence="1" type="ORF">HFA01_05770</name>
</gene>
<sequence>MPDKDISKLKDDTERKIAEGWRDSLGLDKMSTTEWSNAGLKASEGKDYPEIKEEILRERKKK</sequence>
<dbReference type="EMBL" id="BJYD01000004">
    <property type="protein sequence ID" value="GEN52315.1"/>
    <property type="molecule type" value="Genomic_DNA"/>
</dbReference>
<protein>
    <submittedName>
        <fullName evidence="1">Uncharacterized protein</fullName>
    </submittedName>
</protein>
<organism evidence="1 2">
    <name type="scientific">Halobacillus faecis</name>
    <dbReference type="NCBI Taxonomy" id="360184"/>
    <lineage>
        <taxon>Bacteria</taxon>
        <taxon>Bacillati</taxon>
        <taxon>Bacillota</taxon>
        <taxon>Bacilli</taxon>
        <taxon>Bacillales</taxon>
        <taxon>Bacillaceae</taxon>
        <taxon>Halobacillus</taxon>
    </lineage>
</organism>
<comment type="caution">
    <text evidence="1">The sequence shown here is derived from an EMBL/GenBank/DDBJ whole genome shotgun (WGS) entry which is preliminary data.</text>
</comment>
<dbReference type="Proteomes" id="UP000321886">
    <property type="component" value="Unassembled WGS sequence"/>
</dbReference>
<accession>A0A511WMM5</accession>
<dbReference type="AlphaFoldDB" id="A0A511WMM5"/>
<evidence type="ECO:0000313" key="2">
    <source>
        <dbReference type="Proteomes" id="UP000321886"/>
    </source>
</evidence>
<evidence type="ECO:0000313" key="1">
    <source>
        <dbReference type="EMBL" id="GEN52315.1"/>
    </source>
</evidence>
<reference evidence="1 2" key="1">
    <citation type="submission" date="2019-07" db="EMBL/GenBank/DDBJ databases">
        <title>Whole genome shotgun sequence of Halobacillus faecis NBRC 103569.</title>
        <authorList>
            <person name="Hosoyama A."/>
            <person name="Uohara A."/>
            <person name="Ohji S."/>
            <person name="Ichikawa N."/>
        </authorList>
    </citation>
    <scope>NUCLEOTIDE SEQUENCE [LARGE SCALE GENOMIC DNA]</scope>
    <source>
        <strain evidence="1 2">NBRC 103569</strain>
    </source>
</reference>
<keyword evidence="2" id="KW-1185">Reference proteome</keyword>